<dbReference type="Gene3D" id="3.40.50.720">
    <property type="entry name" value="NAD(P)-binding Rossmann-like Domain"/>
    <property type="match status" value="1"/>
</dbReference>
<keyword evidence="8 13" id="KW-0413">Isomerase</keyword>
<evidence type="ECO:0000259" key="12">
    <source>
        <dbReference type="Pfam" id="PF01370"/>
    </source>
</evidence>
<evidence type="ECO:0000256" key="3">
    <source>
        <dbReference type="ARBA" id="ARBA00004947"/>
    </source>
</evidence>
<comment type="caution">
    <text evidence="13">The sequence shown here is derived from an EMBL/GenBank/DDBJ whole genome shotgun (WGS) entry which is preliminary data.</text>
</comment>
<keyword evidence="14" id="KW-1185">Reference proteome</keyword>
<evidence type="ECO:0000256" key="10">
    <source>
        <dbReference type="ARBA" id="ARBA00031367"/>
    </source>
</evidence>
<protein>
    <recommendedName>
        <fullName evidence="6">UDP-glucose 4-epimerase</fullName>
        <ecNumber evidence="5">5.1.3.2</ecNumber>
    </recommendedName>
    <alternativeName>
        <fullName evidence="11">Galactowaldenase</fullName>
    </alternativeName>
    <alternativeName>
        <fullName evidence="10">UDP-galactose 4-epimerase</fullName>
    </alternativeName>
</protein>
<dbReference type="GO" id="GO:0003978">
    <property type="term" value="F:UDP-glucose 4-epimerase activity"/>
    <property type="evidence" value="ECO:0007669"/>
    <property type="project" value="UniProtKB-EC"/>
</dbReference>
<dbReference type="Pfam" id="PF01370">
    <property type="entry name" value="Epimerase"/>
    <property type="match status" value="1"/>
</dbReference>
<keyword evidence="7" id="KW-0520">NAD</keyword>
<evidence type="ECO:0000256" key="2">
    <source>
        <dbReference type="ARBA" id="ARBA00001911"/>
    </source>
</evidence>
<gene>
    <name evidence="13" type="primary">galE</name>
    <name evidence="13" type="ORF">F3168_10225</name>
</gene>
<dbReference type="Proteomes" id="UP000481327">
    <property type="component" value="Unassembled WGS sequence"/>
</dbReference>
<dbReference type="AlphaFoldDB" id="A0A7C9GPL4"/>
<dbReference type="OrthoDB" id="9801785at2"/>
<evidence type="ECO:0000256" key="1">
    <source>
        <dbReference type="ARBA" id="ARBA00000083"/>
    </source>
</evidence>
<dbReference type="RefSeq" id="WP_152578076.1">
    <property type="nucleotide sequence ID" value="NZ_JAATJI010000002.1"/>
</dbReference>
<accession>A0A7C9GPL4</accession>
<evidence type="ECO:0000256" key="11">
    <source>
        <dbReference type="ARBA" id="ARBA00033067"/>
    </source>
</evidence>
<dbReference type="UniPathway" id="UPA00214"/>
<organism evidence="13 14">
    <name type="scientific">Sandarakinorhabdus fusca</name>
    <dbReference type="NCBI Taxonomy" id="1439888"/>
    <lineage>
        <taxon>Bacteria</taxon>
        <taxon>Pseudomonadati</taxon>
        <taxon>Pseudomonadota</taxon>
        <taxon>Alphaproteobacteria</taxon>
        <taxon>Sphingomonadales</taxon>
        <taxon>Sphingosinicellaceae</taxon>
        <taxon>Sandarakinorhabdus</taxon>
    </lineage>
</organism>
<dbReference type="GO" id="GO:0033499">
    <property type="term" value="P:galactose catabolic process via UDP-galactose, Leloir pathway"/>
    <property type="evidence" value="ECO:0007669"/>
    <property type="project" value="TreeGrafter"/>
</dbReference>
<evidence type="ECO:0000256" key="5">
    <source>
        <dbReference type="ARBA" id="ARBA00013189"/>
    </source>
</evidence>
<dbReference type="PANTHER" id="PTHR43725:SF53">
    <property type="entry name" value="UDP-ARABINOSE 4-EPIMERASE 1"/>
    <property type="match status" value="1"/>
</dbReference>
<evidence type="ECO:0000256" key="7">
    <source>
        <dbReference type="ARBA" id="ARBA00023027"/>
    </source>
</evidence>
<keyword evidence="9" id="KW-0119">Carbohydrate metabolism</keyword>
<dbReference type="EC" id="5.1.3.2" evidence="5"/>
<comment type="catalytic activity">
    <reaction evidence="1">
        <text>UDP-alpha-D-glucose = UDP-alpha-D-galactose</text>
        <dbReference type="Rhea" id="RHEA:22168"/>
        <dbReference type="ChEBI" id="CHEBI:58885"/>
        <dbReference type="ChEBI" id="CHEBI:66914"/>
        <dbReference type="EC" id="5.1.3.2"/>
    </reaction>
</comment>
<evidence type="ECO:0000256" key="9">
    <source>
        <dbReference type="ARBA" id="ARBA00023277"/>
    </source>
</evidence>
<dbReference type="InterPro" id="IPR001509">
    <property type="entry name" value="Epimerase_deHydtase"/>
</dbReference>
<comment type="pathway">
    <text evidence="3">Carbohydrate metabolism; galactose metabolism.</text>
</comment>
<dbReference type="Gene3D" id="3.90.25.10">
    <property type="entry name" value="UDP-galactose 4-epimerase, domain 1"/>
    <property type="match status" value="1"/>
</dbReference>
<comment type="cofactor">
    <cofactor evidence="2">
        <name>NAD(+)</name>
        <dbReference type="ChEBI" id="CHEBI:57540"/>
    </cofactor>
</comment>
<dbReference type="PANTHER" id="PTHR43725">
    <property type="entry name" value="UDP-GLUCOSE 4-EPIMERASE"/>
    <property type="match status" value="1"/>
</dbReference>
<dbReference type="EMBL" id="WIOL01000003">
    <property type="protein sequence ID" value="MQT17637.1"/>
    <property type="molecule type" value="Genomic_DNA"/>
</dbReference>
<evidence type="ECO:0000313" key="14">
    <source>
        <dbReference type="Proteomes" id="UP000481327"/>
    </source>
</evidence>
<dbReference type="InterPro" id="IPR005886">
    <property type="entry name" value="UDP_G4E"/>
</dbReference>
<sequence>MILLTGGAGYIGSHITLALLDRGDDVLVLDNLSTGNRWLVPEGAKFVEGDCGDTALVEALVAEHGITAAIHCAGVISVPESVEKPLLYYDINVGRAVRFFAAATAAGVRHLLFSSTATVYGALDLDMLSESLPMAPVNPYAASKAMTERALADLAATGAANVAVLRYFNVAGADPAGRSGQVSKQATHLIKIAAEVVTGKRDHISVTGNDFATPDGTGVRDYIHITDLAAAHLVALDALVADPAESLTFNVGYGHGASVLEVLDAVDRFTNSRMRRVPAPRRPGDVARLVADTSAIRARLGWEPKLDDLDRIVADAIAWERKLAARA</sequence>
<evidence type="ECO:0000256" key="8">
    <source>
        <dbReference type="ARBA" id="ARBA00023235"/>
    </source>
</evidence>
<dbReference type="SUPFAM" id="SSF51735">
    <property type="entry name" value="NAD(P)-binding Rossmann-fold domains"/>
    <property type="match status" value="1"/>
</dbReference>
<name>A0A7C9GPL4_9SPHN</name>
<comment type="similarity">
    <text evidence="4">Belongs to the NAD(P)-dependent epimerase/dehydratase family.</text>
</comment>
<reference evidence="13 14" key="1">
    <citation type="submission" date="2019-09" db="EMBL/GenBank/DDBJ databases">
        <title>Polymorphobacter sp. isolated from a lake in China.</title>
        <authorList>
            <person name="Liu Z."/>
        </authorList>
    </citation>
    <scope>NUCLEOTIDE SEQUENCE [LARGE SCALE GENOMIC DNA]</scope>
    <source>
        <strain evidence="13 14">D40P</strain>
    </source>
</reference>
<evidence type="ECO:0000313" key="13">
    <source>
        <dbReference type="EMBL" id="MQT17637.1"/>
    </source>
</evidence>
<evidence type="ECO:0000256" key="4">
    <source>
        <dbReference type="ARBA" id="ARBA00007637"/>
    </source>
</evidence>
<feature type="domain" description="NAD-dependent epimerase/dehydratase" evidence="12">
    <location>
        <begin position="2"/>
        <end position="252"/>
    </location>
</feature>
<dbReference type="InterPro" id="IPR036291">
    <property type="entry name" value="NAD(P)-bd_dom_sf"/>
</dbReference>
<proteinExistence type="inferred from homology"/>
<evidence type="ECO:0000256" key="6">
    <source>
        <dbReference type="ARBA" id="ARBA00018569"/>
    </source>
</evidence>
<dbReference type="NCBIfam" id="TIGR01179">
    <property type="entry name" value="galE"/>
    <property type="match status" value="1"/>
</dbReference>